<feature type="domain" description="N-acetyltransferase" evidence="1">
    <location>
        <begin position="40"/>
        <end position="203"/>
    </location>
</feature>
<dbReference type="OrthoDB" id="5295305at2"/>
<evidence type="ECO:0000313" key="3">
    <source>
        <dbReference type="Proteomes" id="UP000247565"/>
    </source>
</evidence>
<dbReference type="PROSITE" id="PS51186">
    <property type="entry name" value="GNAT"/>
    <property type="match status" value="1"/>
</dbReference>
<reference evidence="2 3" key="1">
    <citation type="submission" date="2018-05" db="EMBL/GenBank/DDBJ databases">
        <title>Reference genomes for bee gut microbiota database.</title>
        <authorList>
            <person name="Ellegaard K.M."/>
        </authorList>
    </citation>
    <scope>NUCLEOTIDE SEQUENCE [LARGE SCALE GENOMIC DNA]</scope>
    <source>
        <strain evidence="2 3">ESL0284</strain>
    </source>
</reference>
<dbReference type="GO" id="GO:0008999">
    <property type="term" value="F:protein-N-terminal-alanine acetyltransferase activity"/>
    <property type="evidence" value="ECO:0007669"/>
    <property type="project" value="TreeGrafter"/>
</dbReference>
<accession>A0A318NCI7</accession>
<dbReference type="InterPro" id="IPR016181">
    <property type="entry name" value="Acyl_CoA_acyltransferase"/>
</dbReference>
<keyword evidence="3" id="KW-1185">Reference proteome</keyword>
<dbReference type="Pfam" id="PF13302">
    <property type="entry name" value="Acetyltransf_3"/>
    <property type="match status" value="1"/>
</dbReference>
<sequence>MSIRFNVYQQPIGQALPSWKKAKLPKKETITGQYCRLERINVRQHALQLYDAFFNGTDKGLWTYLLSGPFNDFNEYREWLLKLENIKDPFHYAILDKNSNQAIGSIALMRIDPTNGVIEIGSVIFSGRLKKTTMATEAIYLLMKYAFEELGYRRLEWKCDTLNAPSRAAALRYGFTFEGIFRQALVIHGRNRDTAWYSILDLEFPKLSKAFNDWLDPDNFDSEGIQKKSLQKLMNYYVK</sequence>
<dbReference type="PANTHER" id="PTHR43441">
    <property type="entry name" value="RIBOSOMAL-PROTEIN-SERINE ACETYLTRANSFERASE"/>
    <property type="match status" value="1"/>
</dbReference>
<comment type="caution">
    <text evidence="2">The sequence shown here is derived from an EMBL/GenBank/DDBJ whole genome shotgun (WGS) entry which is preliminary data.</text>
</comment>
<gene>
    <name evidence="2" type="ORF">DK869_04380</name>
</gene>
<dbReference type="Proteomes" id="UP000247565">
    <property type="component" value="Unassembled WGS sequence"/>
</dbReference>
<protein>
    <submittedName>
        <fullName evidence="2">GNAT family N-acetyltransferase</fullName>
    </submittedName>
</protein>
<dbReference type="GO" id="GO:1990189">
    <property type="term" value="F:protein N-terminal-serine acetyltransferase activity"/>
    <property type="evidence" value="ECO:0007669"/>
    <property type="project" value="TreeGrafter"/>
</dbReference>
<dbReference type="SUPFAM" id="SSF55729">
    <property type="entry name" value="Acyl-CoA N-acyltransferases (Nat)"/>
    <property type="match status" value="1"/>
</dbReference>
<dbReference type="FunFam" id="3.40.630.30:FF:000047">
    <property type="entry name" value="Acetyltransferase, GNAT family"/>
    <property type="match status" value="1"/>
</dbReference>
<organism evidence="2 3">
    <name type="scientific">Commensalibacter melissae</name>
    <dbReference type="NCBI Taxonomy" id="2070537"/>
    <lineage>
        <taxon>Bacteria</taxon>
        <taxon>Pseudomonadati</taxon>
        <taxon>Pseudomonadota</taxon>
        <taxon>Alphaproteobacteria</taxon>
        <taxon>Acetobacterales</taxon>
        <taxon>Acetobacteraceae</taxon>
    </lineage>
</organism>
<evidence type="ECO:0000313" key="2">
    <source>
        <dbReference type="EMBL" id="PXZ00646.1"/>
    </source>
</evidence>
<name>A0A318NCI7_9PROT</name>
<dbReference type="EMBL" id="QGLT01000002">
    <property type="protein sequence ID" value="PXZ00646.1"/>
    <property type="molecule type" value="Genomic_DNA"/>
</dbReference>
<proteinExistence type="predicted"/>
<dbReference type="Gene3D" id="3.40.630.30">
    <property type="match status" value="1"/>
</dbReference>
<dbReference type="PANTHER" id="PTHR43441:SF2">
    <property type="entry name" value="FAMILY ACETYLTRANSFERASE, PUTATIVE (AFU_ORTHOLOGUE AFUA_7G00850)-RELATED"/>
    <property type="match status" value="1"/>
</dbReference>
<keyword evidence="2" id="KW-0808">Transferase</keyword>
<dbReference type="InterPro" id="IPR051908">
    <property type="entry name" value="Ribosomal_N-acetyltransferase"/>
</dbReference>
<dbReference type="AlphaFoldDB" id="A0A318NCI7"/>
<dbReference type="InterPro" id="IPR000182">
    <property type="entry name" value="GNAT_dom"/>
</dbReference>
<evidence type="ECO:0000259" key="1">
    <source>
        <dbReference type="PROSITE" id="PS51186"/>
    </source>
</evidence>
<dbReference type="RefSeq" id="WP_110438788.1">
    <property type="nucleotide sequence ID" value="NZ_CP046393.1"/>
</dbReference>